<comment type="caution">
    <text evidence="2">The sequence shown here is derived from an EMBL/GenBank/DDBJ whole genome shotgun (WGS) entry which is preliminary data.</text>
</comment>
<proteinExistence type="predicted"/>
<reference evidence="2 3" key="1">
    <citation type="submission" date="2021-01" db="EMBL/GenBank/DDBJ databases">
        <title>Genomic Encyclopedia of Type Strains, Phase IV (KMG-IV): sequencing the most valuable type-strain genomes for metagenomic binning, comparative biology and taxonomic classification.</title>
        <authorList>
            <person name="Goeker M."/>
        </authorList>
    </citation>
    <scope>NUCLEOTIDE SEQUENCE [LARGE SCALE GENOMIC DNA]</scope>
    <source>
        <strain evidence="2 3">DSM 24436</strain>
    </source>
</reference>
<dbReference type="Proteomes" id="UP000767854">
    <property type="component" value="Unassembled WGS sequence"/>
</dbReference>
<keyword evidence="3" id="KW-1185">Reference proteome</keyword>
<sequence>MKKYKSLVIIIIVMSSVAFLYCIPIIDSYIIAFKNNIRISEIRHGPYYKITEGKNIQEDLVFIFHIDRTNGNYIISQNDGITREEAQKIANKYGYTSEENEIELWISHRKTGKIDSYEAIKKNLVWRLYYDEANRYFVEVDFETGELFDFSKLIENRSNN</sequence>
<keyword evidence="1" id="KW-1133">Transmembrane helix</keyword>
<evidence type="ECO:0000313" key="3">
    <source>
        <dbReference type="Proteomes" id="UP000767854"/>
    </source>
</evidence>
<keyword evidence="1" id="KW-0472">Membrane</keyword>
<name>A0ABS2MUG8_9FIRM</name>
<protein>
    <submittedName>
        <fullName evidence="2">Plasmid maintenance system antidote protein VapI</fullName>
    </submittedName>
</protein>
<accession>A0ABS2MUG8</accession>
<dbReference type="EMBL" id="JAFBDT010000052">
    <property type="protein sequence ID" value="MBM7563025.1"/>
    <property type="molecule type" value="Genomic_DNA"/>
</dbReference>
<evidence type="ECO:0000256" key="1">
    <source>
        <dbReference type="SAM" id="Phobius"/>
    </source>
</evidence>
<dbReference type="RefSeq" id="WP_204665449.1">
    <property type="nucleotide sequence ID" value="NZ_JAFBDT010000052.1"/>
</dbReference>
<keyword evidence="1" id="KW-0812">Transmembrane</keyword>
<organism evidence="2 3">
    <name type="scientific">Fusibacter tunisiensis</name>
    <dbReference type="NCBI Taxonomy" id="1008308"/>
    <lineage>
        <taxon>Bacteria</taxon>
        <taxon>Bacillati</taxon>
        <taxon>Bacillota</taxon>
        <taxon>Clostridia</taxon>
        <taxon>Eubacteriales</taxon>
        <taxon>Eubacteriales Family XII. Incertae Sedis</taxon>
        <taxon>Fusibacter</taxon>
    </lineage>
</organism>
<feature type="transmembrane region" description="Helical" evidence="1">
    <location>
        <begin position="7"/>
        <end position="26"/>
    </location>
</feature>
<evidence type="ECO:0000313" key="2">
    <source>
        <dbReference type="EMBL" id="MBM7563025.1"/>
    </source>
</evidence>
<gene>
    <name evidence="2" type="ORF">JOC49_002600</name>
</gene>